<feature type="transmembrane region" description="Helical" evidence="13">
    <location>
        <begin position="125"/>
        <end position="146"/>
    </location>
</feature>
<feature type="domain" description="MotA/TolQ/ExbB proton channel" evidence="14">
    <location>
        <begin position="96"/>
        <end position="199"/>
    </location>
</feature>
<evidence type="ECO:0000256" key="11">
    <source>
        <dbReference type="ARBA" id="ARBA00024816"/>
    </source>
</evidence>
<keyword evidence="5" id="KW-1003">Cell membrane</keyword>
<keyword evidence="4 12" id="KW-0813">Transport</keyword>
<sequence length="242" mass="26921">MTTLSFSPWQLFENANPVVQFVMIMLLLACLISWTIFIAKYIEIFRLNHNLLIDKFRLQNAKELMPDIDLSKKGIGRTMLLAITDEYQCSNVLTHDSEGLKERIVLLLERIESNEGHYLNKGTGFLATIGAISPFIGLFGTVWGIMTSFTGIVSTQTTSLTAVAPGIAEALLATAVGLVTAIPAVIFYNMILRSNANCRSKIADLSTIFMRLVSRDISKLQIKDKNTQIIPFQPKMMGEKIS</sequence>
<dbReference type="GO" id="GO:0005886">
    <property type="term" value="C:plasma membrane"/>
    <property type="evidence" value="ECO:0007669"/>
    <property type="project" value="UniProtKB-SubCell"/>
</dbReference>
<evidence type="ECO:0000256" key="7">
    <source>
        <dbReference type="ARBA" id="ARBA00022692"/>
    </source>
</evidence>
<dbReference type="GO" id="GO:0022857">
    <property type="term" value="F:transmembrane transporter activity"/>
    <property type="evidence" value="ECO:0007669"/>
    <property type="project" value="InterPro"/>
</dbReference>
<keyword evidence="10 13" id="KW-0472">Membrane</keyword>
<dbReference type="InterPro" id="IPR014164">
    <property type="entry name" value="TonB_ExbB_1"/>
</dbReference>
<evidence type="ECO:0000256" key="1">
    <source>
        <dbReference type="ARBA" id="ARBA00004429"/>
    </source>
</evidence>
<evidence type="ECO:0000256" key="2">
    <source>
        <dbReference type="ARBA" id="ARBA00011471"/>
    </source>
</evidence>
<evidence type="ECO:0000256" key="9">
    <source>
        <dbReference type="ARBA" id="ARBA00022989"/>
    </source>
</evidence>
<evidence type="ECO:0000256" key="13">
    <source>
        <dbReference type="SAM" id="Phobius"/>
    </source>
</evidence>
<proteinExistence type="inferred from homology"/>
<dbReference type="AlphaFoldDB" id="A0A318N0Y2"/>
<comment type="subcellular location">
    <subcellularLocation>
        <location evidence="1">Cell inner membrane</location>
        <topology evidence="1">Multi-pass membrane protein</topology>
    </subcellularLocation>
    <subcellularLocation>
        <location evidence="12">Membrane</location>
        <topology evidence="12">Multi-pass membrane protein</topology>
    </subcellularLocation>
</comment>
<dbReference type="InterPro" id="IPR050790">
    <property type="entry name" value="ExbB/TolQ_transport"/>
</dbReference>
<gene>
    <name evidence="15" type="primary">exbB</name>
    <name evidence="15" type="ORF">DK869_07365</name>
</gene>
<dbReference type="Proteomes" id="UP000247565">
    <property type="component" value="Unassembled WGS sequence"/>
</dbReference>
<comment type="caution">
    <text evidence="15">The sequence shown here is derived from an EMBL/GenBank/DDBJ whole genome shotgun (WGS) entry which is preliminary data.</text>
</comment>
<keyword evidence="8 12" id="KW-0653">Protein transport</keyword>
<evidence type="ECO:0000256" key="12">
    <source>
        <dbReference type="RuleBase" id="RU004057"/>
    </source>
</evidence>
<evidence type="ECO:0000313" key="15">
    <source>
        <dbReference type="EMBL" id="PXY99755.1"/>
    </source>
</evidence>
<evidence type="ECO:0000256" key="6">
    <source>
        <dbReference type="ARBA" id="ARBA00022519"/>
    </source>
</evidence>
<evidence type="ECO:0000256" key="4">
    <source>
        <dbReference type="ARBA" id="ARBA00022448"/>
    </source>
</evidence>
<protein>
    <recommendedName>
        <fullName evidence="3">Biopolymer transport protein ExbB</fullName>
    </recommendedName>
</protein>
<comment type="subunit">
    <text evidence="2">The accessory proteins ExbB and ExbD seem to form a complex with TonB.</text>
</comment>
<name>A0A318N0Y2_9PROT</name>
<comment type="similarity">
    <text evidence="12">Belongs to the exbB/tolQ family.</text>
</comment>
<reference evidence="15 16" key="1">
    <citation type="submission" date="2018-05" db="EMBL/GenBank/DDBJ databases">
        <title>Reference genomes for bee gut microbiota database.</title>
        <authorList>
            <person name="Ellegaard K.M."/>
        </authorList>
    </citation>
    <scope>NUCLEOTIDE SEQUENCE [LARGE SCALE GENOMIC DNA]</scope>
    <source>
        <strain evidence="15 16">ESL0284</strain>
    </source>
</reference>
<dbReference type="OrthoDB" id="9805133at2"/>
<dbReference type="Pfam" id="PF01618">
    <property type="entry name" value="MotA_ExbB"/>
    <property type="match status" value="1"/>
</dbReference>
<evidence type="ECO:0000313" key="16">
    <source>
        <dbReference type="Proteomes" id="UP000247565"/>
    </source>
</evidence>
<feature type="transmembrane region" description="Helical" evidence="13">
    <location>
        <begin position="166"/>
        <end position="191"/>
    </location>
</feature>
<dbReference type="EMBL" id="QGLT01000004">
    <property type="protein sequence ID" value="PXY99755.1"/>
    <property type="molecule type" value="Genomic_DNA"/>
</dbReference>
<dbReference type="NCBIfam" id="TIGR02797">
    <property type="entry name" value="exbB"/>
    <property type="match status" value="1"/>
</dbReference>
<dbReference type="GeneID" id="83702248"/>
<dbReference type="PANTHER" id="PTHR30625">
    <property type="entry name" value="PROTEIN TOLQ"/>
    <property type="match status" value="1"/>
</dbReference>
<organism evidence="15 16">
    <name type="scientific">Commensalibacter melissae</name>
    <dbReference type="NCBI Taxonomy" id="2070537"/>
    <lineage>
        <taxon>Bacteria</taxon>
        <taxon>Pseudomonadati</taxon>
        <taxon>Pseudomonadota</taxon>
        <taxon>Alphaproteobacteria</taxon>
        <taxon>Acetobacterales</taxon>
        <taxon>Acetobacteraceae</taxon>
    </lineage>
</organism>
<dbReference type="PANTHER" id="PTHR30625:SF16">
    <property type="entry name" value="BIOPOLYMER TRANSPORT PROTEIN EXBB"/>
    <property type="match status" value="1"/>
</dbReference>
<feature type="transmembrane region" description="Helical" evidence="13">
    <location>
        <begin position="20"/>
        <end position="42"/>
    </location>
</feature>
<keyword evidence="6" id="KW-0997">Cell inner membrane</keyword>
<evidence type="ECO:0000256" key="3">
    <source>
        <dbReference type="ARBA" id="ARBA00022093"/>
    </source>
</evidence>
<comment type="function">
    <text evidence="11">Involved in the TonB-dependent energy-dependent transport of various receptor-bound substrates. Protects ExbD from proteolytic degradation and functionally stabilizes TonB.</text>
</comment>
<evidence type="ECO:0000259" key="14">
    <source>
        <dbReference type="Pfam" id="PF01618"/>
    </source>
</evidence>
<keyword evidence="7 13" id="KW-0812">Transmembrane</keyword>
<evidence type="ECO:0000256" key="10">
    <source>
        <dbReference type="ARBA" id="ARBA00023136"/>
    </source>
</evidence>
<dbReference type="InterPro" id="IPR002898">
    <property type="entry name" value="MotA_ExbB_proton_chnl"/>
</dbReference>
<evidence type="ECO:0000256" key="5">
    <source>
        <dbReference type="ARBA" id="ARBA00022475"/>
    </source>
</evidence>
<dbReference type="RefSeq" id="WP_110439375.1">
    <property type="nucleotide sequence ID" value="NZ_CP033087.1"/>
</dbReference>
<dbReference type="GO" id="GO:0017038">
    <property type="term" value="P:protein import"/>
    <property type="evidence" value="ECO:0007669"/>
    <property type="project" value="TreeGrafter"/>
</dbReference>
<accession>A0A318N0Y2</accession>
<keyword evidence="9 13" id="KW-1133">Transmembrane helix</keyword>
<evidence type="ECO:0000256" key="8">
    <source>
        <dbReference type="ARBA" id="ARBA00022927"/>
    </source>
</evidence>
<keyword evidence="16" id="KW-1185">Reference proteome</keyword>